<feature type="domain" description="Activator of Hsp90 ATPase homologue 1/2-like C-terminal" evidence="2">
    <location>
        <begin position="22"/>
        <end position="154"/>
    </location>
</feature>
<comment type="similarity">
    <text evidence="1">Belongs to the AHA1 family.</text>
</comment>
<comment type="caution">
    <text evidence="3">The sequence shown here is derived from an EMBL/GenBank/DDBJ whole genome shotgun (WGS) entry which is preliminary data.</text>
</comment>
<gene>
    <name evidence="3" type="ORF">HQQ74_06330</name>
</gene>
<dbReference type="EMBL" id="JABMJE010000074">
    <property type="protein sequence ID" value="NQS78309.1"/>
    <property type="molecule type" value="Genomic_DNA"/>
</dbReference>
<dbReference type="InterPro" id="IPR013538">
    <property type="entry name" value="ASHA1/2-like_C"/>
</dbReference>
<dbReference type="SUPFAM" id="SSF55961">
    <property type="entry name" value="Bet v1-like"/>
    <property type="match status" value="1"/>
</dbReference>
<proteinExistence type="inferred from homology"/>
<evidence type="ECO:0000259" key="2">
    <source>
        <dbReference type="Pfam" id="PF08327"/>
    </source>
</evidence>
<dbReference type="InterPro" id="IPR023393">
    <property type="entry name" value="START-like_dom_sf"/>
</dbReference>
<sequence>MVEMKITAEPGKSTIIATGVFDAPRQIVWEACTEPELVSQWWGPKSFKTTVEKMDARPGGLWRIVQRDAEGNEYAFRGFFHEVTQPERLIYTFEYEAMPGHVLLETDTFDDLEDRTRMTTPLAFQTVEDRDAMLQSGMKEEMVEIMDLLAELVESRALQKRAAPAR</sequence>
<accession>A0A8T7H6L6</accession>
<evidence type="ECO:0000313" key="3">
    <source>
        <dbReference type="EMBL" id="NQS78309.1"/>
    </source>
</evidence>
<organism evidence="3 4">
    <name type="scientific">Methanoculleus bourgensis</name>
    <dbReference type="NCBI Taxonomy" id="83986"/>
    <lineage>
        <taxon>Archaea</taxon>
        <taxon>Methanobacteriati</taxon>
        <taxon>Methanobacteriota</taxon>
        <taxon>Stenosarchaea group</taxon>
        <taxon>Methanomicrobia</taxon>
        <taxon>Methanomicrobiales</taxon>
        <taxon>Methanomicrobiaceae</taxon>
        <taxon>Methanoculleus</taxon>
    </lineage>
</organism>
<protein>
    <submittedName>
        <fullName evidence="3">SRPBCC family protein</fullName>
    </submittedName>
</protein>
<dbReference type="Proteomes" id="UP000737555">
    <property type="component" value="Unassembled WGS sequence"/>
</dbReference>
<evidence type="ECO:0000256" key="1">
    <source>
        <dbReference type="ARBA" id="ARBA00006817"/>
    </source>
</evidence>
<dbReference type="Pfam" id="PF08327">
    <property type="entry name" value="AHSA1"/>
    <property type="match status" value="1"/>
</dbReference>
<evidence type="ECO:0000313" key="4">
    <source>
        <dbReference type="Proteomes" id="UP000737555"/>
    </source>
</evidence>
<dbReference type="Gene3D" id="3.30.530.20">
    <property type="match status" value="1"/>
</dbReference>
<dbReference type="CDD" id="cd07826">
    <property type="entry name" value="SRPBCC_CalC_Aha1-like_9"/>
    <property type="match status" value="1"/>
</dbReference>
<dbReference type="AlphaFoldDB" id="A0A8T7H6L6"/>
<reference evidence="3" key="1">
    <citation type="submission" date="2020-05" db="EMBL/GenBank/DDBJ databases">
        <title>The first insight into the ecology of ammonia-tolerant syntrophic propionate oxidizing bacteria.</title>
        <authorList>
            <person name="Singh A."/>
            <person name="Schnurer A."/>
            <person name="Westerholm M."/>
        </authorList>
    </citation>
    <scope>NUCLEOTIDE SEQUENCE</scope>
    <source>
        <strain evidence="3">MAG54</strain>
    </source>
</reference>
<name>A0A8T7H6L6_9EURY</name>